<comment type="caution">
    <text evidence="1">The sequence shown here is derived from an EMBL/GenBank/DDBJ whole genome shotgun (WGS) entry which is preliminary data.</text>
</comment>
<gene>
    <name evidence="1" type="ORF">FB566_4037</name>
</gene>
<reference evidence="1 2" key="1">
    <citation type="submission" date="2019-06" db="EMBL/GenBank/DDBJ databases">
        <title>Sequencing the genomes of 1000 actinobacteria strains.</title>
        <authorList>
            <person name="Klenk H.-P."/>
        </authorList>
    </citation>
    <scope>NUCLEOTIDE SEQUENCE [LARGE SCALE GENOMIC DNA]</scope>
    <source>
        <strain evidence="1 2">DSM 45928</strain>
    </source>
</reference>
<dbReference type="AlphaFoldDB" id="A0A543B0V7"/>
<sequence length="150" mass="16748">MTVQPNHRALLKAMALGDTRPAIELSETIPADEESSYHMLVTALFCVMLGHRFDDVPTRDAIVEFVNEMRFDYRDADPAIKPLAIEVTIRASLGEEDLLDEIAPADTLTAEYQVIRKIVLQSPEVTAEIDRFLDESEGIATQWLSEEAAS</sequence>
<dbReference type="RefSeq" id="WP_142042897.1">
    <property type="nucleotide sequence ID" value="NZ_JBHTGS010000003.1"/>
</dbReference>
<accession>A0A543B0V7</accession>
<evidence type="ECO:0000313" key="1">
    <source>
        <dbReference type="EMBL" id="TQL78449.1"/>
    </source>
</evidence>
<dbReference type="EMBL" id="VFOW01000001">
    <property type="protein sequence ID" value="TQL78449.1"/>
    <property type="molecule type" value="Genomic_DNA"/>
</dbReference>
<keyword evidence="2" id="KW-1185">Reference proteome</keyword>
<evidence type="ECO:0000313" key="2">
    <source>
        <dbReference type="Proteomes" id="UP000317043"/>
    </source>
</evidence>
<organism evidence="1 2">
    <name type="scientific">Stackebrandtia endophytica</name>
    <dbReference type="NCBI Taxonomy" id="1496996"/>
    <lineage>
        <taxon>Bacteria</taxon>
        <taxon>Bacillati</taxon>
        <taxon>Actinomycetota</taxon>
        <taxon>Actinomycetes</taxon>
        <taxon>Glycomycetales</taxon>
        <taxon>Glycomycetaceae</taxon>
        <taxon>Stackebrandtia</taxon>
    </lineage>
</organism>
<dbReference type="Proteomes" id="UP000317043">
    <property type="component" value="Unassembled WGS sequence"/>
</dbReference>
<name>A0A543B0V7_9ACTN</name>
<dbReference type="OrthoDB" id="5192868at2"/>
<proteinExistence type="predicted"/>
<dbReference type="InParanoid" id="A0A543B0V7"/>
<protein>
    <submittedName>
        <fullName evidence="1">Uncharacterized protein</fullName>
    </submittedName>
</protein>